<dbReference type="Proteomes" id="UP000480548">
    <property type="component" value="Unassembled WGS sequence"/>
</dbReference>
<reference evidence="2 3" key="1">
    <citation type="submission" date="2019-06" db="EMBL/GenBank/DDBJ databases">
        <authorList>
            <person name="Palmer J.M."/>
        </authorList>
    </citation>
    <scope>NUCLEOTIDE SEQUENCE [LARGE SCALE GENOMIC DNA]</scope>
    <source>
        <strain evidence="2 3">TWF703</strain>
    </source>
</reference>
<accession>A0A7C8PB90</accession>
<comment type="caution">
    <text evidence="2">The sequence shown here is derived from an EMBL/GenBank/DDBJ whole genome shotgun (WGS) entry which is preliminary data.</text>
</comment>
<dbReference type="InterPro" id="IPR036236">
    <property type="entry name" value="Znf_C2H2_sf"/>
</dbReference>
<feature type="region of interest" description="Disordered" evidence="1">
    <location>
        <begin position="191"/>
        <end position="218"/>
    </location>
</feature>
<evidence type="ECO:0000313" key="3">
    <source>
        <dbReference type="Proteomes" id="UP000480548"/>
    </source>
</evidence>
<feature type="compositionally biased region" description="Low complexity" evidence="1">
    <location>
        <begin position="29"/>
        <end position="65"/>
    </location>
</feature>
<dbReference type="SUPFAM" id="SSF57667">
    <property type="entry name" value="beta-beta-alpha zinc fingers"/>
    <property type="match status" value="1"/>
</dbReference>
<dbReference type="EMBL" id="WIQZ01000014">
    <property type="protein sequence ID" value="KAF3141349.1"/>
    <property type="molecule type" value="Genomic_DNA"/>
</dbReference>
<dbReference type="AlphaFoldDB" id="A0A7C8PB90"/>
<name>A0A7C8PB90_ORBOL</name>
<organism evidence="2 3">
    <name type="scientific">Orbilia oligospora</name>
    <name type="common">Nematode-trapping fungus</name>
    <name type="synonym">Arthrobotrys oligospora</name>
    <dbReference type="NCBI Taxonomy" id="2813651"/>
    <lineage>
        <taxon>Eukaryota</taxon>
        <taxon>Fungi</taxon>
        <taxon>Dikarya</taxon>
        <taxon>Ascomycota</taxon>
        <taxon>Pezizomycotina</taxon>
        <taxon>Orbiliomycetes</taxon>
        <taxon>Orbiliales</taxon>
        <taxon>Orbiliaceae</taxon>
        <taxon>Orbilia</taxon>
    </lineage>
</organism>
<gene>
    <name evidence="2" type="ORF">TWF703_002149</name>
</gene>
<evidence type="ECO:0000313" key="2">
    <source>
        <dbReference type="EMBL" id="KAF3141349.1"/>
    </source>
</evidence>
<sequence length="218" mass="23728">MITLHKDELWHEFVRSSPIPNLQDPPGPALSDSGSSSSSSDGSTPKSDSGLNTESTTPASSPAASRTGLSPRDETLDTPTSPPVALGADLPPRDETLATPDDSPYIPLDLTQYALEQYQAAEKNKSTAENATANAPEYTFRKTAERNPSPEGFPLFMCKICQKRIMRDDYYRNHYAKSPRHKKMAEQAKALGGAGVKKNQGKKKTKAAGKRWIAARRP</sequence>
<feature type="region of interest" description="Disordered" evidence="1">
    <location>
        <begin position="16"/>
        <end position="146"/>
    </location>
</feature>
<evidence type="ECO:0000256" key="1">
    <source>
        <dbReference type="SAM" id="MobiDB-lite"/>
    </source>
</evidence>
<proteinExistence type="predicted"/>
<protein>
    <submittedName>
        <fullName evidence="2">Uncharacterized protein</fullName>
    </submittedName>
</protein>
<feature type="compositionally biased region" description="Basic residues" evidence="1">
    <location>
        <begin position="199"/>
        <end position="218"/>
    </location>
</feature>